<dbReference type="GO" id="GO:0003677">
    <property type="term" value="F:DNA binding"/>
    <property type="evidence" value="ECO:0007669"/>
    <property type="project" value="UniProtKB-KW"/>
</dbReference>
<keyword evidence="5" id="KW-0804">Transcription</keyword>
<dbReference type="GO" id="GO:0090575">
    <property type="term" value="C:RNA polymerase II transcription regulator complex"/>
    <property type="evidence" value="ECO:0007669"/>
    <property type="project" value="TreeGrafter"/>
</dbReference>
<reference evidence="8 9" key="2">
    <citation type="submission" date="2018-11" db="EMBL/GenBank/DDBJ databases">
        <authorList>
            <consortium name="Pathogen Informatics"/>
        </authorList>
    </citation>
    <scope>NUCLEOTIDE SEQUENCE [LARGE SCALE GENOMIC DNA]</scope>
    <source>
        <strain evidence="8 9">Egypt</strain>
    </source>
</reference>
<dbReference type="WBParaSite" id="ECPE_0000044501-mRNA-1">
    <property type="protein sequence ID" value="ECPE_0000044501-mRNA-1"/>
    <property type="gene ID" value="ECPE_0000044501"/>
</dbReference>
<evidence type="ECO:0000259" key="7">
    <source>
        <dbReference type="PROSITE" id="PS50888"/>
    </source>
</evidence>
<keyword evidence="6" id="KW-0539">Nucleus</keyword>
<reference evidence="10" key="1">
    <citation type="submission" date="2016-06" db="UniProtKB">
        <authorList>
            <consortium name="WormBaseParasite"/>
        </authorList>
    </citation>
    <scope>IDENTIFICATION</scope>
</reference>
<keyword evidence="3" id="KW-0238">DNA-binding</keyword>
<dbReference type="Proteomes" id="UP000272942">
    <property type="component" value="Unassembled WGS sequence"/>
</dbReference>
<protein>
    <submittedName>
        <fullName evidence="10">BHLH domain-containing protein</fullName>
    </submittedName>
</protein>
<evidence type="ECO:0000313" key="8">
    <source>
        <dbReference type="EMBL" id="VDP22772.1"/>
    </source>
</evidence>
<name>A0A183A0G0_9TREM</name>
<accession>A0A183A0G0</accession>
<dbReference type="InterPro" id="IPR036638">
    <property type="entry name" value="HLH_DNA-bd_sf"/>
</dbReference>
<dbReference type="PANTHER" id="PTHR10328:SF3">
    <property type="entry name" value="PROTEIN MAX"/>
    <property type="match status" value="1"/>
</dbReference>
<organism evidence="10">
    <name type="scientific">Echinostoma caproni</name>
    <dbReference type="NCBI Taxonomy" id="27848"/>
    <lineage>
        <taxon>Eukaryota</taxon>
        <taxon>Metazoa</taxon>
        <taxon>Spiralia</taxon>
        <taxon>Lophotrochozoa</taxon>
        <taxon>Platyhelminthes</taxon>
        <taxon>Trematoda</taxon>
        <taxon>Digenea</taxon>
        <taxon>Plagiorchiida</taxon>
        <taxon>Echinostomata</taxon>
        <taxon>Echinostomatoidea</taxon>
        <taxon>Echinostomatidae</taxon>
        <taxon>Echinostoma</taxon>
    </lineage>
</organism>
<keyword evidence="4" id="KW-0010">Activator</keyword>
<dbReference type="PANTHER" id="PTHR10328">
    <property type="entry name" value="PROTEIN MAX MYC-ASSOCIATED FACTOR X"/>
    <property type="match status" value="1"/>
</dbReference>
<dbReference type="SMART" id="SM00353">
    <property type="entry name" value="HLH"/>
    <property type="match status" value="1"/>
</dbReference>
<evidence type="ECO:0000313" key="9">
    <source>
        <dbReference type="Proteomes" id="UP000272942"/>
    </source>
</evidence>
<feature type="domain" description="BHLH" evidence="7">
    <location>
        <begin position="50"/>
        <end position="101"/>
    </location>
</feature>
<dbReference type="GO" id="GO:0046983">
    <property type="term" value="F:protein dimerization activity"/>
    <property type="evidence" value="ECO:0007669"/>
    <property type="project" value="InterPro"/>
</dbReference>
<evidence type="ECO:0000313" key="10">
    <source>
        <dbReference type="WBParaSite" id="ECPE_0000044501-mRNA-1"/>
    </source>
</evidence>
<dbReference type="SUPFAM" id="SSF47459">
    <property type="entry name" value="HLH, helix-loop-helix DNA-binding domain"/>
    <property type="match status" value="1"/>
</dbReference>
<comment type="similarity">
    <text evidence="1">Belongs to the MAX family.</text>
</comment>
<gene>
    <name evidence="8" type="ORF">ECPE_LOCUS445</name>
</gene>
<evidence type="ECO:0000256" key="6">
    <source>
        <dbReference type="ARBA" id="ARBA00023242"/>
    </source>
</evidence>
<dbReference type="EMBL" id="UZAN01001460">
    <property type="protein sequence ID" value="VDP22772.1"/>
    <property type="molecule type" value="Genomic_DNA"/>
</dbReference>
<proteinExistence type="inferred from homology"/>
<dbReference type="OrthoDB" id="8964853at2759"/>
<keyword evidence="2" id="KW-0805">Transcription regulation</keyword>
<dbReference type="PROSITE" id="PS50888">
    <property type="entry name" value="BHLH"/>
    <property type="match status" value="1"/>
</dbReference>
<dbReference type="GO" id="GO:0003700">
    <property type="term" value="F:DNA-binding transcription factor activity"/>
    <property type="evidence" value="ECO:0007669"/>
    <property type="project" value="TreeGrafter"/>
</dbReference>
<evidence type="ECO:0000256" key="3">
    <source>
        <dbReference type="ARBA" id="ARBA00023125"/>
    </source>
</evidence>
<dbReference type="InterPro" id="IPR011598">
    <property type="entry name" value="bHLH_dom"/>
</dbReference>
<dbReference type="Pfam" id="PF00010">
    <property type="entry name" value="HLH"/>
    <property type="match status" value="1"/>
</dbReference>
<evidence type="ECO:0000256" key="4">
    <source>
        <dbReference type="ARBA" id="ARBA00023159"/>
    </source>
</evidence>
<dbReference type="FunFam" id="4.10.280.10:FF:000019">
    <property type="entry name" value="Myc proto-oncogene protein"/>
    <property type="match status" value="1"/>
</dbReference>
<dbReference type="CDD" id="cd11406">
    <property type="entry name" value="bHLHzip_Max"/>
    <property type="match status" value="1"/>
</dbReference>
<dbReference type="Gene3D" id="4.10.280.10">
    <property type="entry name" value="Helix-loop-helix DNA-binding domain"/>
    <property type="match status" value="1"/>
</dbReference>
<evidence type="ECO:0000256" key="5">
    <source>
        <dbReference type="ARBA" id="ARBA00023163"/>
    </source>
</evidence>
<evidence type="ECO:0000256" key="2">
    <source>
        <dbReference type="ARBA" id="ARBA00023015"/>
    </source>
</evidence>
<dbReference type="AlphaFoldDB" id="A0A183A0G0"/>
<keyword evidence="9" id="KW-1185">Reference proteome</keyword>
<sequence length="181" mass="21206">MSAISGYPQVRPVDARIQPQRFILVWLTESNLNGKFFKCFSYSSLLHTLFRRDHHNQLERKRRASIKTSYNDLREAIPSLRGSKASRAVILQRAVEYIEELHKSNRDHTHCVETLRRQNDSLDSRVNFRGYEDHMITYAYNIVLIRATETPQLKSPVLITNSDLNRLIDLLPINNQFIPKQ</sequence>
<dbReference type="GO" id="GO:0045944">
    <property type="term" value="P:positive regulation of transcription by RNA polymerase II"/>
    <property type="evidence" value="ECO:0007669"/>
    <property type="project" value="TreeGrafter"/>
</dbReference>
<evidence type="ECO:0000256" key="1">
    <source>
        <dbReference type="ARBA" id="ARBA00007628"/>
    </source>
</evidence>